<dbReference type="InterPro" id="IPR029039">
    <property type="entry name" value="Flavoprotein-like_sf"/>
</dbReference>
<comment type="catalytic activity">
    <reaction evidence="14 15">
        <text>2 oxidized [cytochrome P450] + NADPH = 2 reduced [cytochrome P450] + NADP(+) + H(+)</text>
        <dbReference type="Rhea" id="RHEA:24040"/>
        <dbReference type="Rhea" id="RHEA-COMP:14627"/>
        <dbReference type="Rhea" id="RHEA-COMP:14628"/>
        <dbReference type="ChEBI" id="CHEBI:15378"/>
        <dbReference type="ChEBI" id="CHEBI:55376"/>
        <dbReference type="ChEBI" id="CHEBI:57783"/>
        <dbReference type="ChEBI" id="CHEBI:58349"/>
        <dbReference type="ChEBI" id="CHEBI:60344"/>
        <dbReference type="EC" id="1.6.2.4"/>
    </reaction>
</comment>
<keyword evidence="3 15" id="KW-0813">Transport</keyword>
<dbReference type="GO" id="GO:0003958">
    <property type="term" value="F:NADPH-hemoprotein reductase activity"/>
    <property type="evidence" value="ECO:0007669"/>
    <property type="project" value="UniProtKB-UniRule"/>
</dbReference>
<comment type="cofactor">
    <cofactor evidence="1 15 16">
        <name>heme</name>
        <dbReference type="ChEBI" id="CHEBI:30413"/>
    </cofactor>
</comment>
<dbReference type="InterPro" id="IPR001094">
    <property type="entry name" value="Flavdoxin-like"/>
</dbReference>
<evidence type="ECO:0000259" key="17">
    <source>
        <dbReference type="PROSITE" id="PS50902"/>
    </source>
</evidence>
<keyword evidence="4 15" id="KW-0349">Heme</keyword>
<evidence type="ECO:0000256" key="8">
    <source>
        <dbReference type="ARBA" id="ARBA00022827"/>
    </source>
</evidence>
<dbReference type="Gene3D" id="1.20.990.10">
    <property type="entry name" value="NADPH-cytochrome p450 Reductase, Chain A, domain 3"/>
    <property type="match status" value="1"/>
</dbReference>
<dbReference type="PANTHER" id="PTHR19384:SF127">
    <property type="entry name" value="BIFUNCTIONAL CYTOCHROME P450_NADPH--P450 REDUCTASE"/>
    <property type="match status" value="1"/>
</dbReference>
<dbReference type="Gene3D" id="1.10.630.10">
    <property type="entry name" value="Cytochrome P450"/>
    <property type="match status" value="1"/>
</dbReference>
<dbReference type="Pfam" id="PF00067">
    <property type="entry name" value="p450"/>
    <property type="match status" value="1"/>
</dbReference>
<dbReference type="SUPFAM" id="SSF63380">
    <property type="entry name" value="Riboflavin synthase domain-like"/>
    <property type="match status" value="1"/>
</dbReference>
<evidence type="ECO:0000256" key="16">
    <source>
        <dbReference type="PIRSR" id="PIRSR000209-1"/>
    </source>
</evidence>
<dbReference type="CDD" id="cd11068">
    <property type="entry name" value="CYP120A1"/>
    <property type="match status" value="1"/>
</dbReference>
<evidence type="ECO:0000256" key="7">
    <source>
        <dbReference type="ARBA" id="ARBA00022723"/>
    </source>
</evidence>
<evidence type="ECO:0000256" key="14">
    <source>
        <dbReference type="ARBA" id="ARBA00049342"/>
    </source>
</evidence>
<comment type="cofactor">
    <cofactor evidence="15">
        <name>FAD</name>
        <dbReference type="ChEBI" id="CHEBI:57692"/>
    </cofactor>
    <cofactor evidence="15">
        <name>FMN</name>
        <dbReference type="ChEBI" id="CHEBI:58210"/>
    </cofactor>
</comment>
<dbReference type="PANTHER" id="PTHR19384">
    <property type="entry name" value="NITRIC OXIDE SYNTHASE-RELATED"/>
    <property type="match status" value="1"/>
</dbReference>
<keyword evidence="12 15" id="KW-0408">Iron</keyword>
<dbReference type="AlphaFoldDB" id="A0A8H8S6M6"/>
<comment type="similarity">
    <text evidence="2 15">In the N-terminal section; belongs to the cytochrome P450 family.</text>
</comment>
<dbReference type="InterPro" id="IPR039261">
    <property type="entry name" value="FNR_nucleotide-bd"/>
</dbReference>
<dbReference type="Gene3D" id="3.40.50.80">
    <property type="entry name" value="Nucleotide-binding domain of ferredoxin-NADP reductase (FNR) module"/>
    <property type="match status" value="1"/>
</dbReference>
<dbReference type="GO" id="GO:0020037">
    <property type="term" value="F:heme binding"/>
    <property type="evidence" value="ECO:0007669"/>
    <property type="project" value="UniProtKB-UniRule"/>
</dbReference>
<dbReference type="GO" id="GO:0010181">
    <property type="term" value="F:FMN binding"/>
    <property type="evidence" value="ECO:0007669"/>
    <property type="project" value="UniProtKB-UniRule"/>
</dbReference>
<evidence type="ECO:0000256" key="15">
    <source>
        <dbReference type="PIRNR" id="PIRNR000209"/>
    </source>
</evidence>
<dbReference type="PROSITE" id="PS50902">
    <property type="entry name" value="FLAVODOXIN_LIKE"/>
    <property type="match status" value="1"/>
</dbReference>
<organism evidence="19 20">
    <name type="scientific">Lachnellula occidentalis</name>
    <dbReference type="NCBI Taxonomy" id="215460"/>
    <lineage>
        <taxon>Eukaryota</taxon>
        <taxon>Fungi</taxon>
        <taxon>Dikarya</taxon>
        <taxon>Ascomycota</taxon>
        <taxon>Pezizomycotina</taxon>
        <taxon>Leotiomycetes</taxon>
        <taxon>Helotiales</taxon>
        <taxon>Lachnaceae</taxon>
        <taxon>Lachnellula</taxon>
    </lineage>
</organism>
<sequence>MVDVTPIPGPLGLPFLGNALSFMGEETPILGFERLADIYGPIYQVVFKGTRTIVVSSAAILEELVDEKRFQKLPPLAFSNDTSARGLFSAANDDPDWGQAHRILIPEMGPLSTDKMFDDMKDIANQLVLKWARKGPEDRILLTDDFTRLTLDTIALCTMKYRFNSFYSSEMHPYVDAMMNVLQESGARSTRPAFISALHFSENAKFQESEQILKKTAQQIIDNRRANPVDEKDLLNAMIYGKDPKTGLAMRDELIAAQMTTFLIAGHETTSGLLSFTFMYLLKNSSAYLKAQKEVDDAVGKGPINLGDLKKLKYLTACLREALRLSPTATALSKRINPESHQPFTFLNKTYQVESTDRIFVLLGKSQRDPAVYGEDAAEFKPERMLDEDFNTLPDGAWKPFGNGVRACIGRPFAWQEALLVAAITLQHFDLRLDDPSYELKLKQTLTIKPKDLYVRTTLRDGIDATSLDHQLHGTTPDTKEKVLPQSLVPPVKGKHAPMTVLYGSNTGTCLALAQRLSSDALVRGFDAEVLDMDSAVENIPRNQPVIIITPSYEGQPPDNAERFMTWLGQRKKEDLLGVTFAVFGCGHKDWAKTFHLIPKLADELMAGSGGQRMVPIGLSDLTEGNVFGDFEDWEEEVLWPKLISDETDISQLSVPVPAIAAEISTNARASTLRHDLVVGTVNETRTLTAEGESVKQHMEIQLPSDSNYECGDYLAILPLNSEKNVKRTMTRFGLPWDAIITIKGNGSGPSAIPNDIPLSIYDVLKSYVELSQPATKGSLKICAQFAESDDEKLDLEKIALNTDLFKDEIINKRVSVIDILYNHPSISLPFQTFLFLLPPLRVRQYSISSSPLRNPDICTITYGSIHQPALGDSSQVFDGVTSTYLSSLVKGDRVQCSLRTTSKTTFRIPADGENTPLLMFAAGTGVAPFRGFLQQRSVQMTANPGRKLANAVLFLGCRSQTKDRLYSEEMDQWVKDGVVDIHYTFSKEPEKSEGCKYVNERMKHDANLLRQLWKDGARVYVCGSRLFDKAIGEAAKWILMEERLALGEPNKDTAAVEKCVDEWFANVASQRIATDVFD</sequence>
<dbReference type="PRINTS" id="PR00371">
    <property type="entry name" value="FPNCR"/>
</dbReference>
<dbReference type="OrthoDB" id="1470350at2759"/>
<dbReference type="InterPro" id="IPR017972">
    <property type="entry name" value="Cyt_P450_CS"/>
</dbReference>
<evidence type="ECO:0000256" key="9">
    <source>
        <dbReference type="ARBA" id="ARBA00022857"/>
    </source>
</evidence>
<evidence type="ECO:0000256" key="6">
    <source>
        <dbReference type="ARBA" id="ARBA00022643"/>
    </source>
</evidence>
<dbReference type="InterPro" id="IPR001709">
    <property type="entry name" value="Flavoprot_Pyr_Nucl_cyt_Rdtase"/>
</dbReference>
<dbReference type="EC" id="1.14.14.1" evidence="15"/>
<keyword evidence="7 15" id="KW-0479">Metal-binding</keyword>
<gene>
    <name evidence="19" type="primary">CYP505_1</name>
    <name evidence="19" type="ORF">LOCC1_G002803</name>
</gene>
<feature type="domain" description="Flavodoxin-like" evidence="17">
    <location>
        <begin position="499"/>
        <end position="639"/>
    </location>
</feature>
<evidence type="ECO:0000256" key="5">
    <source>
        <dbReference type="ARBA" id="ARBA00022630"/>
    </source>
</evidence>
<keyword evidence="11 15" id="KW-0560">Oxidoreductase</keyword>
<keyword evidence="20" id="KW-1185">Reference proteome</keyword>
<proteinExistence type="inferred from homology"/>
<dbReference type="EMBL" id="QGMI01000078">
    <property type="protein sequence ID" value="TVY47714.1"/>
    <property type="molecule type" value="Genomic_DNA"/>
</dbReference>
<dbReference type="InterPro" id="IPR008254">
    <property type="entry name" value="Flavodoxin/NO_synth"/>
</dbReference>
<keyword evidence="6 15" id="KW-0288">FMN</keyword>
<dbReference type="GO" id="GO:0050660">
    <property type="term" value="F:flavin adenine dinucleotide binding"/>
    <property type="evidence" value="ECO:0007669"/>
    <property type="project" value="TreeGrafter"/>
</dbReference>
<dbReference type="InterPro" id="IPR001128">
    <property type="entry name" value="Cyt_P450"/>
</dbReference>
<evidence type="ECO:0000256" key="13">
    <source>
        <dbReference type="ARBA" id="ARBA00023033"/>
    </source>
</evidence>
<keyword evidence="8 15" id="KW-0274">FAD</keyword>
<dbReference type="PROSITE" id="PS00086">
    <property type="entry name" value="CYTOCHROME_P450"/>
    <property type="match status" value="1"/>
</dbReference>
<dbReference type="InterPro" id="IPR036396">
    <property type="entry name" value="Cyt_P450_sf"/>
</dbReference>
<dbReference type="CDD" id="cd06206">
    <property type="entry name" value="bifunctional_CYPOR"/>
    <property type="match status" value="1"/>
</dbReference>
<dbReference type="Proteomes" id="UP000443090">
    <property type="component" value="Unassembled WGS sequence"/>
</dbReference>
<keyword evidence="9 15" id="KW-0521">NADP</keyword>
<dbReference type="Pfam" id="PF00258">
    <property type="entry name" value="Flavodoxin_1"/>
    <property type="match status" value="1"/>
</dbReference>
<name>A0A8H8S6M6_9HELO</name>
<dbReference type="InterPro" id="IPR023206">
    <property type="entry name" value="Bifunctional_P450_P450_red"/>
</dbReference>
<dbReference type="FunFam" id="1.10.630.10:FF:000040">
    <property type="entry name" value="Bifunctional cytochrome P450/NADPH--P450 reductase"/>
    <property type="match status" value="1"/>
</dbReference>
<dbReference type="SUPFAM" id="SSF52218">
    <property type="entry name" value="Flavoproteins"/>
    <property type="match status" value="1"/>
</dbReference>
<dbReference type="Gene3D" id="3.40.50.360">
    <property type="match status" value="1"/>
</dbReference>
<dbReference type="InterPro" id="IPR003097">
    <property type="entry name" value="CysJ-like_FAD-binding"/>
</dbReference>
<dbReference type="GO" id="GO:0005506">
    <property type="term" value="F:iron ion binding"/>
    <property type="evidence" value="ECO:0007669"/>
    <property type="project" value="UniProtKB-UniRule"/>
</dbReference>
<evidence type="ECO:0000313" key="20">
    <source>
        <dbReference type="Proteomes" id="UP000443090"/>
    </source>
</evidence>
<dbReference type="PRINTS" id="PR00369">
    <property type="entry name" value="FLAVODOXIN"/>
</dbReference>
<comment type="catalytic activity">
    <reaction evidence="15">
        <text>an organic molecule + reduced [NADPH--hemoprotein reductase] + O2 = an alcohol + oxidized [NADPH--hemoprotein reductase] + H2O + H(+)</text>
        <dbReference type="Rhea" id="RHEA:17149"/>
        <dbReference type="Rhea" id="RHEA-COMP:11964"/>
        <dbReference type="Rhea" id="RHEA-COMP:11965"/>
        <dbReference type="ChEBI" id="CHEBI:15377"/>
        <dbReference type="ChEBI" id="CHEBI:15378"/>
        <dbReference type="ChEBI" id="CHEBI:15379"/>
        <dbReference type="ChEBI" id="CHEBI:30879"/>
        <dbReference type="ChEBI" id="CHEBI:57618"/>
        <dbReference type="ChEBI" id="CHEBI:58210"/>
        <dbReference type="ChEBI" id="CHEBI:142491"/>
        <dbReference type="EC" id="1.14.14.1"/>
    </reaction>
</comment>
<evidence type="ECO:0000256" key="11">
    <source>
        <dbReference type="ARBA" id="ARBA00023002"/>
    </source>
</evidence>
<keyword evidence="5 15" id="KW-0285">Flavoprotein</keyword>
<dbReference type="InterPro" id="IPR023173">
    <property type="entry name" value="NADPH_Cyt_P450_Rdtase_alpha"/>
</dbReference>
<evidence type="ECO:0000256" key="2">
    <source>
        <dbReference type="ARBA" id="ARBA00010018"/>
    </source>
</evidence>
<dbReference type="Gene3D" id="2.40.30.10">
    <property type="entry name" value="Translation factors"/>
    <property type="match status" value="1"/>
</dbReference>
<feature type="binding site" description="axial binding residue" evidence="16">
    <location>
        <position position="408"/>
    </location>
    <ligand>
        <name>heme</name>
        <dbReference type="ChEBI" id="CHEBI:30413"/>
    </ligand>
    <ligandPart>
        <name>Fe</name>
        <dbReference type="ChEBI" id="CHEBI:18248"/>
    </ligandPart>
</feature>
<accession>A0A8H8S6M6</accession>
<reference evidence="19 20" key="1">
    <citation type="submission" date="2018-05" db="EMBL/GenBank/DDBJ databases">
        <title>Genome sequencing and assembly of the regulated plant pathogen Lachnellula willkommii and related sister species for the development of diagnostic species identification markers.</title>
        <authorList>
            <person name="Giroux E."/>
            <person name="Bilodeau G."/>
        </authorList>
    </citation>
    <scope>NUCLEOTIDE SEQUENCE [LARGE SCALE GENOMIC DNA]</scope>
    <source>
        <strain evidence="19 20">CBS 160.35</strain>
    </source>
</reference>
<dbReference type="PROSITE" id="PS51384">
    <property type="entry name" value="FAD_FR"/>
    <property type="match status" value="1"/>
</dbReference>
<dbReference type="SUPFAM" id="SSF48264">
    <property type="entry name" value="Cytochrome P450"/>
    <property type="match status" value="1"/>
</dbReference>
<dbReference type="EC" id="1.6.2.4" evidence="15"/>
<dbReference type="GO" id="GO:0070330">
    <property type="term" value="F:aromatase activity"/>
    <property type="evidence" value="ECO:0007669"/>
    <property type="project" value="UniProtKB-UniRule"/>
</dbReference>
<evidence type="ECO:0000256" key="10">
    <source>
        <dbReference type="ARBA" id="ARBA00022982"/>
    </source>
</evidence>
<feature type="domain" description="FAD-binding FR-type" evidence="18">
    <location>
        <begin position="675"/>
        <end position="910"/>
    </location>
</feature>
<keyword evidence="13 15" id="KW-0503">Monooxygenase</keyword>
<evidence type="ECO:0000256" key="4">
    <source>
        <dbReference type="ARBA" id="ARBA00022617"/>
    </source>
</evidence>
<dbReference type="InterPro" id="IPR017938">
    <property type="entry name" value="Riboflavin_synthase-like_b-brl"/>
</dbReference>
<evidence type="ECO:0000259" key="18">
    <source>
        <dbReference type="PROSITE" id="PS51384"/>
    </source>
</evidence>
<dbReference type="PIRSF" id="PIRSF000209">
    <property type="entry name" value="Bifunctional_P450_P450R"/>
    <property type="match status" value="1"/>
</dbReference>
<evidence type="ECO:0000256" key="1">
    <source>
        <dbReference type="ARBA" id="ARBA00001971"/>
    </source>
</evidence>
<dbReference type="InterPro" id="IPR001433">
    <property type="entry name" value="OxRdtase_FAD/NAD-bd"/>
</dbReference>
<evidence type="ECO:0000256" key="12">
    <source>
        <dbReference type="ARBA" id="ARBA00023004"/>
    </source>
</evidence>
<keyword evidence="10 15" id="KW-0249">Electron transport</keyword>
<dbReference type="InterPro" id="IPR017927">
    <property type="entry name" value="FAD-bd_FR_type"/>
</dbReference>
<comment type="caution">
    <text evidence="19">The sequence shown here is derived from an EMBL/GenBank/DDBJ whole genome shotgun (WGS) entry which is preliminary data.</text>
</comment>
<dbReference type="Pfam" id="PF00667">
    <property type="entry name" value="FAD_binding_1"/>
    <property type="match status" value="1"/>
</dbReference>
<dbReference type="Pfam" id="PF00175">
    <property type="entry name" value="NAD_binding_1"/>
    <property type="match status" value="1"/>
</dbReference>
<evidence type="ECO:0000256" key="3">
    <source>
        <dbReference type="ARBA" id="ARBA00022448"/>
    </source>
</evidence>
<dbReference type="SUPFAM" id="SSF52343">
    <property type="entry name" value="Ferredoxin reductase-like, C-terminal NADP-linked domain"/>
    <property type="match status" value="1"/>
</dbReference>
<dbReference type="GO" id="GO:0005829">
    <property type="term" value="C:cytosol"/>
    <property type="evidence" value="ECO:0007669"/>
    <property type="project" value="TreeGrafter"/>
</dbReference>
<protein>
    <recommendedName>
        <fullName evidence="15">Bifunctional cytochrome P450/NADPH--P450 reductase</fullName>
    </recommendedName>
    <domain>
        <recommendedName>
            <fullName evidence="15">Cytochrome P450</fullName>
            <ecNumber evidence="15">1.14.14.1</ecNumber>
        </recommendedName>
    </domain>
    <domain>
        <recommendedName>
            <fullName evidence="15">NADPH--cytochrome P450 reductase</fullName>
            <ecNumber evidence="15">1.6.2.4</ecNumber>
        </recommendedName>
    </domain>
</protein>
<evidence type="ECO:0000313" key="19">
    <source>
        <dbReference type="EMBL" id="TVY47714.1"/>
    </source>
</evidence>